<dbReference type="AlphaFoldDB" id="A0AAV5AID2"/>
<gene>
    <name evidence="1" type="ORF">Clacol_007776</name>
</gene>
<evidence type="ECO:0000313" key="2">
    <source>
        <dbReference type="Proteomes" id="UP001050691"/>
    </source>
</evidence>
<name>A0AAV5AID2_9AGAM</name>
<organism evidence="1 2">
    <name type="scientific">Clathrus columnatus</name>
    <dbReference type="NCBI Taxonomy" id="1419009"/>
    <lineage>
        <taxon>Eukaryota</taxon>
        <taxon>Fungi</taxon>
        <taxon>Dikarya</taxon>
        <taxon>Basidiomycota</taxon>
        <taxon>Agaricomycotina</taxon>
        <taxon>Agaricomycetes</taxon>
        <taxon>Phallomycetidae</taxon>
        <taxon>Phallales</taxon>
        <taxon>Clathraceae</taxon>
        <taxon>Clathrus</taxon>
    </lineage>
</organism>
<keyword evidence="2" id="KW-1185">Reference proteome</keyword>
<accession>A0AAV5AID2</accession>
<dbReference type="EMBL" id="BPWL01000008">
    <property type="protein sequence ID" value="GJJ13522.1"/>
    <property type="molecule type" value="Genomic_DNA"/>
</dbReference>
<sequence length="68" mass="7887">MSLKGLYIIRPRNASNEEALVDRWSLVPADNNTYNAITGNGKSDDYKWIKKVRYYKRATTAYSKMPLE</sequence>
<evidence type="ECO:0000313" key="1">
    <source>
        <dbReference type="EMBL" id="GJJ13522.1"/>
    </source>
</evidence>
<protein>
    <submittedName>
        <fullName evidence="1">Uncharacterized protein</fullName>
    </submittedName>
</protein>
<comment type="caution">
    <text evidence="1">The sequence shown here is derived from an EMBL/GenBank/DDBJ whole genome shotgun (WGS) entry which is preliminary data.</text>
</comment>
<dbReference type="Proteomes" id="UP001050691">
    <property type="component" value="Unassembled WGS sequence"/>
</dbReference>
<proteinExistence type="predicted"/>
<reference evidence="1" key="1">
    <citation type="submission" date="2021-10" db="EMBL/GenBank/DDBJ databases">
        <title>De novo Genome Assembly of Clathrus columnatus (Basidiomycota, Fungi) Using Illumina and Nanopore Sequence Data.</title>
        <authorList>
            <person name="Ogiso-Tanaka E."/>
            <person name="Itagaki H."/>
            <person name="Hosoya T."/>
            <person name="Hosaka K."/>
        </authorList>
    </citation>
    <scope>NUCLEOTIDE SEQUENCE</scope>
    <source>
        <strain evidence="1">MO-923</strain>
    </source>
</reference>